<keyword evidence="4" id="KW-1185">Reference proteome</keyword>
<dbReference type="OMA" id="NNVHTKH"/>
<reference evidence="4" key="1">
    <citation type="journal article" date="2006" name="Science">
        <title>Ancient noncoding elements conserved in the human genome.</title>
        <authorList>
            <person name="Venkatesh B."/>
            <person name="Kirkness E.F."/>
            <person name="Loh Y.H."/>
            <person name="Halpern A.L."/>
            <person name="Lee A.P."/>
            <person name="Johnson J."/>
            <person name="Dandona N."/>
            <person name="Viswanathan L.D."/>
            <person name="Tay A."/>
            <person name="Venter J.C."/>
            <person name="Strausberg R.L."/>
            <person name="Brenner S."/>
        </authorList>
    </citation>
    <scope>NUCLEOTIDE SEQUENCE [LARGE SCALE GENOMIC DNA]</scope>
</reference>
<reference evidence="3" key="5">
    <citation type="submission" date="2025-09" db="UniProtKB">
        <authorList>
            <consortium name="Ensembl"/>
        </authorList>
    </citation>
    <scope>IDENTIFICATION</scope>
</reference>
<feature type="region of interest" description="Disordered" evidence="1">
    <location>
        <begin position="139"/>
        <end position="214"/>
    </location>
</feature>
<feature type="domain" description="SCA7" evidence="2">
    <location>
        <begin position="208"/>
        <end position="275"/>
    </location>
</feature>
<dbReference type="PROSITE" id="PS51505">
    <property type="entry name" value="SCA7"/>
    <property type="match status" value="1"/>
</dbReference>
<feature type="compositionally biased region" description="Basic residues" evidence="1">
    <location>
        <begin position="112"/>
        <end position="121"/>
    </location>
</feature>
<dbReference type="Gene3D" id="6.10.140.670">
    <property type="match status" value="1"/>
</dbReference>
<dbReference type="Proteomes" id="UP000314986">
    <property type="component" value="Unassembled WGS sequence"/>
</dbReference>
<feature type="compositionally biased region" description="Polar residues" evidence="1">
    <location>
        <begin position="152"/>
        <end position="162"/>
    </location>
</feature>
<proteinExistence type="predicted"/>
<feature type="region of interest" description="Disordered" evidence="1">
    <location>
        <begin position="38"/>
        <end position="122"/>
    </location>
</feature>
<reference evidence="4" key="2">
    <citation type="journal article" date="2007" name="PLoS Biol.">
        <title>Survey sequencing and comparative analysis of the elephant shark (Callorhinchus milii) genome.</title>
        <authorList>
            <person name="Venkatesh B."/>
            <person name="Kirkness E.F."/>
            <person name="Loh Y.H."/>
            <person name="Halpern A.L."/>
            <person name="Lee A.P."/>
            <person name="Johnson J."/>
            <person name="Dandona N."/>
            <person name="Viswanathan L.D."/>
            <person name="Tay A."/>
            <person name="Venter J.C."/>
            <person name="Strausberg R.L."/>
            <person name="Brenner S."/>
        </authorList>
    </citation>
    <scope>NUCLEOTIDE SEQUENCE [LARGE SCALE GENOMIC DNA]</scope>
</reference>
<feature type="compositionally biased region" description="Polar residues" evidence="1">
    <location>
        <begin position="444"/>
        <end position="455"/>
    </location>
</feature>
<dbReference type="Ensembl" id="ENSCMIT00000013159.1">
    <property type="protein sequence ID" value="ENSCMIP00000012868.1"/>
    <property type="gene ID" value="ENSCMIG00000006518.1"/>
</dbReference>
<dbReference type="FunCoup" id="A0A4W3H7P9">
    <property type="interactions" value="259"/>
</dbReference>
<protein>
    <submittedName>
        <fullName evidence="3">Ataxin 7</fullName>
    </submittedName>
</protein>
<feature type="compositionally biased region" description="Low complexity" evidence="1">
    <location>
        <begin position="571"/>
        <end position="583"/>
    </location>
</feature>
<dbReference type="STRING" id="7868.ENSCMIP00000012868"/>
<organism evidence="3 4">
    <name type="scientific">Callorhinchus milii</name>
    <name type="common">Ghost shark</name>
    <dbReference type="NCBI Taxonomy" id="7868"/>
    <lineage>
        <taxon>Eukaryota</taxon>
        <taxon>Metazoa</taxon>
        <taxon>Chordata</taxon>
        <taxon>Craniata</taxon>
        <taxon>Vertebrata</taxon>
        <taxon>Chondrichthyes</taxon>
        <taxon>Holocephali</taxon>
        <taxon>Chimaeriformes</taxon>
        <taxon>Callorhinchidae</taxon>
        <taxon>Callorhinchus</taxon>
    </lineage>
</organism>
<feature type="region of interest" description="Disordered" evidence="1">
    <location>
        <begin position="531"/>
        <end position="604"/>
    </location>
</feature>
<feature type="region of interest" description="Disordered" evidence="1">
    <location>
        <begin position="266"/>
        <end position="372"/>
    </location>
</feature>
<dbReference type="Pfam" id="PF08313">
    <property type="entry name" value="SCA7"/>
    <property type="match status" value="1"/>
</dbReference>
<name>A0A4W3H7P9_CALMI</name>
<feature type="compositionally biased region" description="Polar residues" evidence="1">
    <location>
        <begin position="292"/>
        <end position="312"/>
    </location>
</feature>
<reference evidence="3" key="4">
    <citation type="submission" date="2025-08" db="UniProtKB">
        <authorList>
            <consortium name="Ensembl"/>
        </authorList>
    </citation>
    <scope>IDENTIFICATION</scope>
</reference>
<dbReference type="InParanoid" id="A0A4W3H7P9"/>
<dbReference type="PANTHER" id="PTHR15117:SF2">
    <property type="entry name" value="ATAXIN-7"/>
    <property type="match status" value="1"/>
</dbReference>
<feature type="compositionally biased region" description="Polar residues" evidence="1">
    <location>
        <begin position="719"/>
        <end position="730"/>
    </location>
</feature>
<dbReference type="AlphaFoldDB" id="A0A4W3H7P9"/>
<dbReference type="InterPro" id="IPR013243">
    <property type="entry name" value="SCA7_dom"/>
</dbReference>
<dbReference type="GeneTree" id="ENSGT00940000157279"/>
<feature type="compositionally biased region" description="Low complexity" evidence="1">
    <location>
        <begin position="330"/>
        <end position="341"/>
    </location>
</feature>
<evidence type="ECO:0000313" key="3">
    <source>
        <dbReference type="Ensembl" id="ENSCMIP00000012868.1"/>
    </source>
</evidence>
<feature type="region of interest" description="Disordered" evidence="1">
    <location>
        <begin position="440"/>
        <end position="459"/>
    </location>
</feature>
<accession>A0A4W3H7P9</accession>
<feature type="compositionally biased region" description="Basic and acidic residues" evidence="1">
    <location>
        <begin position="266"/>
        <end position="280"/>
    </location>
</feature>
<sequence>EVEAFYMPIFGHCPAHDDFYLVMCNHCNQVVKPQAFQAHYERRHSSSSKPPLTPPSTSSYSFPSTVLKNKSGSDCGSSRSSSGNSASSNSKIQKPPKDKLHISASGMNRPLHPIHHGKMHHDKNMTSVVKAEKMHPNVKIDGTSLKMPPIPSSTTVNPSSKPDANCPIIPKAPSLGQIPNGKSLLLSPSSSEKKLEDTKSSKKSSSHKRLSEREFDPNRHCGVVDLETKKPCTRSLTCKTHSLSQRRAVPGRRKLFDLLLAEHKNKPREKESYRNSEHHQQAPPLRELHPSPSKSSQELHQNSHGNLTSDVKQQVPVKTKPHNSSLPRLTNSSQSGSNTTTDCTPVHEVSHPSLLASEPVSRLSSDEGECDEKEESTEKLDCCYSGHHPRPAAFCTFGNRQIGRGCFVFDRRWDHFRCALSSMVEKHLNSQMWKKIPPAVDSPVSAQSNPQSAGMHSSPVPHYSVNATGFISPTSMSSSSSSTLMTSPVLVSSPFTSSVESKSVLSYGTTLNAHPAALGVMDPAYCMQSRHVSSPSAMPSGLPSVPSPVFNKPQKMKPGKSFKPKDPSLTSSNCNSNSNSSSSGKKRKNSSALPLHSSSAHSTESLKKNCVMNFGNLGTSYHSSVSSSSYSSAYNVGHNCTNKMNSLGLKHDQSGRGLHVGTPAESIKRMSVVMNSSDSTLSLGPFVHHSNDQTVNSHGGFSHPHTPLEKPEGKKRKSTPGSSTINSGSKPNKVAKSPMVNNVHTKHASMIPGTPGLSSNSLLHQVRNIEEVGRTAGLMENLLSCWLLRFQIYGFTLYLANRRISHKTSPDKFLDWIDQAYLPPCLNNLQMFGFLQGLS</sequence>
<dbReference type="PANTHER" id="PTHR15117">
    <property type="entry name" value="ATAXIN 7 RELATED"/>
    <property type="match status" value="1"/>
</dbReference>
<feature type="compositionally biased region" description="Basic and acidic residues" evidence="1">
    <location>
        <begin position="191"/>
        <end position="200"/>
    </location>
</feature>
<feature type="compositionally biased region" description="Low complexity" evidence="1">
    <location>
        <begin position="47"/>
        <end position="90"/>
    </location>
</feature>
<feature type="compositionally biased region" description="Low complexity" evidence="1">
    <location>
        <begin position="590"/>
        <end position="602"/>
    </location>
</feature>
<dbReference type="InterPro" id="IPR052237">
    <property type="entry name" value="Ataxin-7-like_regulator"/>
</dbReference>
<feature type="region of interest" description="Disordered" evidence="1">
    <location>
        <begin position="686"/>
        <end position="737"/>
    </location>
</feature>
<evidence type="ECO:0000256" key="1">
    <source>
        <dbReference type="SAM" id="MobiDB-lite"/>
    </source>
</evidence>
<evidence type="ECO:0000313" key="4">
    <source>
        <dbReference type="Proteomes" id="UP000314986"/>
    </source>
</evidence>
<reference evidence="4" key="3">
    <citation type="journal article" date="2014" name="Nature">
        <title>Elephant shark genome provides unique insights into gnathostome evolution.</title>
        <authorList>
            <consortium name="International Elephant Shark Genome Sequencing Consortium"/>
            <person name="Venkatesh B."/>
            <person name="Lee A.P."/>
            <person name="Ravi V."/>
            <person name="Maurya A.K."/>
            <person name="Lian M.M."/>
            <person name="Swann J.B."/>
            <person name="Ohta Y."/>
            <person name="Flajnik M.F."/>
            <person name="Sutoh Y."/>
            <person name="Kasahara M."/>
            <person name="Hoon S."/>
            <person name="Gangu V."/>
            <person name="Roy S.W."/>
            <person name="Irimia M."/>
            <person name="Korzh V."/>
            <person name="Kondrychyn I."/>
            <person name="Lim Z.W."/>
            <person name="Tay B.H."/>
            <person name="Tohari S."/>
            <person name="Kong K.W."/>
            <person name="Ho S."/>
            <person name="Lorente-Galdos B."/>
            <person name="Quilez J."/>
            <person name="Marques-Bonet T."/>
            <person name="Raney B.J."/>
            <person name="Ingham P.W."/>
            <person name="Tay A."/>
            <person name="Hillier L.W."/>
            <person name="Minx P."/>
            <person name="Boehm T."/>
            <person name="Wilson R.K."/>
            <person name="Brenner S."/>
            <person name="Warren W.C."/>
        </authorList>
    </citation>
    <scope>NUCLEOTIDE SEQUENCE [LARGE SCALE GENOMIC DNA]</scope>
</reference>
<evidence type="ECO:0000259" key="2">
    <source>
        <dbReference type="PROSITE" id="PS51505"/>
    </source>
</evidence>